<dbReference type="STRING" id="34720.A0A151JW71"/>
<name>A0A151JW71_9HYME</name>
<feature type="region of interest" description="Disordered" evidence="1">
    <location>
        <begin position="126"/>
        <end position="149"/>
    </location>
</feature>
<protein>
    <submittedName>
        <fullName evidence="2">Uncharacterized protein</fullName>
    </submittedName>
</protein>
<accession>A0A151JW71</accession>
<evidence type="ECO:0000256" key="1">
    <source>
        <dbReference type="SAM" id="MobiDB-lite"/>
    </source>
</evidence>
<keyword evidence="3" id="KW-1185">Reference proteome</keyword>
<dbReference type="EMBL" id="KQ981668">
    <property type="protein sequence ID" value="KYN38447.1"/>
    <property type="molecule type" value="Genomic_DNA"/>
</dbReference>
<sequence length="199" mass="22962">MDIVIDIQGFRDVEENFIPKEVAVLAINAAITGHWIMTSPCPFEDLPVRAKRENNWLTRNYHGIEWFDGDVNPKNFTIHLRDITRHARYIYTRGQEKTRYLSNLLSRNVYNQEGISPAFKKIRAESRARDATATREGARNPREGSQPIRRDKAYHVGIYDCLRASGRTSGICVVAIGETCEVRTQDSPKSWERRRVERG</sequence>
<organism evidence="2 3">
    <name type="scientific">Trachymyrmex septentrionalis</name>
    <dbReference type="NCBI Taxonomy" id="34720"/>
    <lineage>
        <taxon>Eukaryota</taxon>
        <taxon>Metazoa</taxon>
        <taxon>Ecdysozoa</taxon>
        <taxon>Arthropoda</taxon>
        <taxon>Hexapoda</taxon>
        <taxon>Insecta</taxon>
        <taxon>Pterygota</taxon>
        <taxon>Neoptera</taxon>
        <taxon>Endopterygota</taxon>
        <taxon>Hymenoptera</taxon>
        <taxon>Apocrita</taxon>
        <taxon>Aculeata</taxon>
        <taxon>Formicoidea</taxon>
        <taxon>Formicidae</taxon>
        <taxon>Myrmicinae</taxon>
        <taxon>Trachymyrmex</taxon>
    </lineage>
</organism>
<reference evidence="2 3" key="1">
    <citation type="submission" date="2016-03" db="EMBL/GenBank/DDBJ databases">
        <title>Trachymyrmex septentrionalis WGS genome.</title>
        <authorList>
            <person name="Nygaard S."/>
            <person name="Hu H."/>
            <person name="Boomsma J."/>
            <person name="Zhang G."/>
        </authorList>
    </citation>
    <scope>NUCLEOTIDE SEQUENCE [LARGE SCALE GENOMIC DNA]</scope>
    <source>
        <strain evidence="2">Tsep2-gDNA-1</strain>
        <tissue evidence="2">Whole body</tissue>
    </source>
</reference>
<dbReference type="AlphaFoldDB" id="A0A151JW71"/>
<dbReference type="Proteomes" id="UP000078541">
    <property type="component" value="Unassembled WGS sequence"/>
</dbReference>
<gene>
    <name evidence="2" type="ORF">ALC56_07174</name>
</gene>
<proteinExistence type="predicted"/>
<evidence type="ECO:0000313" key="3">
    <source>
        <dbReference type="Proteomes" id="UP000078541"/>
    </source>
</evidence>
<evidence type="ECO:0000313" key="2">
    <source>
        <dbReference type="EMBL" id="KYN38447.1"/>
    </source>
</evidence>